<proteinExistence type="predicted"/>
<protein>
    <submittedName>
        <fullName evidence="2">Uncharacterized protein</fullName>
    </submittedName>
</protein>
<evidence type="ECO:0000313" key="2">
    <source>
        <dbReference type="EMBL" id="SEH78830.1"/>
    </source>
</evidence>
<reference evidence="3" key="1">
    <citation type="submission" date="2016-10" db="EMBL/GenBank/DDBJ databases">
        <authorList>
            <person name="Varghese N."/>
            <person name="Submissions S."/>
        </authorList>
    </citation>
    <scope>NUCLEOTIDE SEQUENCE [LARGE SCALE GENOMIC DNA]</scope>
    <source>
        <strain evidence="3">DSM 17616</strain>
    </source>
</reference>
<keyword evidence="3" id="KW-1185">Reference proteome</keyword>
<evidence type="ECO:0000313" key="3">
    <source>
        <dbReference type="Proteomes" id="UP000199371"/>
    </source>
</evidence>
<feature type="compositionally biased region" description="Polar residues" evidence="1">
    <location>
        <begin position="72"/>
        <end position="83"/>
    </location>
</feature>
<feature type="compositionally biased region" description="Basic and acidic residues" evidence="1">
    <location>
        <begin position="49"/>
        <end position="59"/>
    </location>
</feature>
<organism evidence="2 3">
    <name type="scientific">Rheinheimera pacifica</name>
    <dbReference type="NCBI Taxonomy" id="173990"/>
    <lineage>
        <taxon>Bacteria</taxon>
        <taxon>Pseudomonadati</taxon>
        <taxon>Pseudomonadota</taxon>
        <taxon>Gammaproteobacteria</taxon>
        <taxon>Chromatiales</taxon>
        <taxon>Chromatiaceae</taxon>
        <taxon>Rheinheimera</taxon>
    </lineage>
</organism>
<gene>
    <name evidence="2" type="ORF">SAMN05660691_01421</name>
</gene>
<dbReference type="AlphaFoldDB" id="A0A1H6KSL1"/>
<dbReference type="RefSeq" id="WP_092791737.1">
    <property type="nucleotide sequence ID" value="NZ_FNXF01000004.1"/>
</dbReference>
<accession>A0A1H6KSL1</accession>
<sequence>MTLNVNQNLNATTNISSVFAGNEPRRALPRNEAVTELPQGRGVRASSEVVDRLDDERRQQNNFRSATDKRSQQAIDAYQSQANEQRRSEVQSMLGVDLYA</sequence>
<name>A0A1H6KSL1_9GAMM</name>
<dbReference type="EMBL" id="FNXF01000004">
    <property type="protein sequence ID" value="SEH78830.1"/>
    <property type="molecule type" value="Genomic_DNA"/>
</dbReference>
<evidence type="ECO:0000256" key="1">
    <source>
        <dbReference type="SAM" id="MobiDB-lite"/>
    </source>
</evidence>
<feature type="region of interest" description="Disordered" evidence="1">
    <location>
        <begin position="37"/>
        <end position="100"/>
    </location>
</feature>
<dbReference type="STRING" id="173990.SAMN05660691_01421"/>
<dbReference type="Proteomes" id="UP000199371">
    <property type="component" value="Unassembled WGS sequence"/>
</dbReference>
<dbReference type="OrthoDB" id="6309773at2"/>